<dbReference type="CDD" id="cd17934">
    <property type="entry name" value="DEXXQc_Upf1-like"/>
    <property type="match status" value="1"/>
</dbReference>
<name>A0ABU8YGH7_9CYAN</name>
<dbReference type="Pfam" id="PF13087">
    <property type="entry name" value="AAA_12"/>
    <property type="match status" value="1"/>
</dbReference>
<dbReference type="EMBL" id="JBBLXS010000008">
    <property type="protein sequence ID" value="MEK0183473.1"/>
    <property type="molecule type" value="Genomic_DNA"/>
</dbReference>
<organism evidence="9 10">
    <name type="scientific">Microcoleus anatoxicus PTRS2</name>
    <dbReference type="NCBI Taxonomy" id="2705321"/>
    <lineage>
        <taxon>Bacteria</taxon>
        <taxon>Bacillati</taxon>
        <taxon>Cyanobacteriota</taxon>
        <taxon>Cyanophyceae</taxon>
        <taxon>Oscillatoriophycideae</taxon>
        <taxon>Oscillatoriales</taxon>
        <taxon>Microcoleaceae</taxon>
        <taxon>Microcoleus</taxon>
        <taxon>Microcoleus anatoxicus</taxon>
    </lineage>
</organism>
<evidence type="ECO:0000259" key="8">
    <source>
        <dbReference type="Pfam" id="PF13087"/>
    </source>
</evidence>
<keyword evidence="5" id="KW-0067">ATP-binding</keyword>
<comment type="caution">
    <text evidence="9">The sequence shown here is derived from an EMBL/GenBank/DDBJ whole genome shotgun (WGS) entry which is preliminary data.</text>
</comment>
<reference evidence="9 10" key="1">
    <citation type="journal article" date="2020" name="Harmful Algae">
        <title>Molecular and morphological characterization of a novel dihydroanatoxin-a producing Microcoleus species (cyanobacteria) from the Russian River, California, USA.</title>
        <authorList>
            <person name="Conklin K.Y."/>
            <person name="Stancheva R."/>
            <person name="Otten T.G."/>
            <person name="Fadness R."/>
            <person name="Boyer G.L."/>
            <person name="Read B."/>
            <person name="Zhang X."/>
            <person name="Sheath R.G."/>
        </authorList>
    </citation>
    <scope>NUCLEOTIDE SEQUENCE [LARGE SCALE GENOMIC DNA]</scope>
    <source>
        <strain evidence="9 10">PTRS2</strain>
    </source>
</reference>
<feature type="domain" description="DNA2/NAM7 helicase-like C-terminal" evidence="8">
    <location>
        <begin position="991"/>
        <end position="1200"/>
    </location>
</feature>
<accession>A0ABU8YGH7</accession>
<feature type="domain" description="DNA2/NAM7 helicase helicase" evidence="7">
    <location>
        <begin position="359"/>
        <end position="488"/>
    </location>
</feature>
<dbReference type="PANTHER" id="PTHR43788">
    <property type="entry name" value="DNA2/NAM7 HELICASE FAMILY MEMBER"/>
    <property type="match status" value="1"/>
</dbReference>
<dbReference type="InterPro" id="IPR027417">
    <property type="entry name" value="P-loop_NTPase"/>
</dbReference>
<evidence type="ECO:0000259" key="7">
    <source>
        <dbReference type="Pfam" id="PF13086"/>
    </source>
</evidence>
<dbReference type="PANTHER" id="PTHR43788:SF8">
    <property type="entry name" value="DNA-BINDING PROTEIN SMUBP-2"/>
    <property type="match status" value="1"/>
</dbReference>
<evidence type="ECO:0000313" key="10">
    <source>
        <dbReference type="Proteomes" id="UP001384579"/>
    </source>
</evidence>
<sequence>MTNSNSAFTNWGYKYINAASDRFICQIEGSDALNAYPEFRDRHIRADELISELLGSEPCLFYIRRQGEGRQREYEKWELTIATDRDDFPMPTKLQERQQTLQLWASVRKDGTGFLGLTKINLVDTEQGQINAFSSAWLIYLLPNVVQNIGIPQEAFAQIIKMPMCGTHVPTTEQIRVWGQYLGIERRTAEKRQFCVPFVSHKYQASRQLIIFTLNVDLATSNGSVSLALEDFWQRAGWARNGFVNLFGNSAELGNRRGQRLGEIETVERSKNQLKVQINLALADSLNNGELTLPDTGFLFFEDIGGLTQIRWQEEALANLREGHTHNLYLGDFFFDATKARPLSVTSSLSKADLLLSEANETQIAAVEAVLAAEDLILVQGPPGTGKTTVIAEICYQVARRGGRTLIVSQANLAVDNALSRLAHHSVLRPLREGDASNKVGKEGEPFLAHRVIDRWLENTAADCEKRLLEPRQIVQSIGELLTSRERFVAYIQIEENFPLEQQQLLNSQADLELVCQEQRSAYQQAAHNLLPWETLANDLSNLIESASSANWEDPNIKELVERLTPYITTNDEIHHLYLNVERCQQMSAELDLTVPPYPPLGLAFWFRDVMSEKIQTSLTCVNDSVAAMSAIERQREWQLLSDIVMDLDKLLSENYRGLKGYINKTIDYFFNLLKGEKRSHTQAKKQRSIREKYAILQEQHTNFALDTAYQRLHQLTELLDIPKTWQVIAQQYLTQPHNPLNQAIILEKEVRSYSSKIENFLNFCLLLEPLAILDNVNDRFYSQFKPLKEEVESLLSELKKNENKLNEATVQLQIKSEHLAAEQSWWQSVWSTIPERLKRDISFTDIFAPKFLKNVSLYLDSWQKELAEAEAYLNRYEATMQKWIDRLLDPSDTDLEAISKKYLENVNVVGITCMKAAKWSFSQKFSRFDVVIIDEVSKSTPPELLIPALKGKKVVMIGDYRQLPPILDEENLDELAEELSVPRENVQFLENSWFKQQFEAATSVQKGITQKLNIQYRMHPQIMEAINQFYNEGDGGLSCGLADPDNQRAHNLGGKLIREDQHIIWVKIPSDIRYQENRIGTSYQNNKEVAIIEKLCEQMNKAWAAKVANGEPKKEIGIITFYGAQLRLIDERISRTNRFPNLDIRTGTVDRFQGMEKSVVIVSMVRNNRRRIVGFAKTPERVNVAFSRAKELLVIVGCHDLFTSIPIYKEVSKVVERYRGFIDVSSIP</sequence>
<proteinExistence type="inferred from homology"/>
<evidence type="ECO:0000256" key="3">
    <source>
        <dbReference type="ARBA" id="ARBA00022801"/>
    </source>
</evidence>
<feature type="coiled-coil region" evidence="6">
    <location>
        <begin position="789"/>
        <end position="816"/>
    </location>
</feature>
<keyword evidence="2" id="KW-0547">Nucleotide-binding</keyword>
<evidence type="ECO:0000256" key="6">
    <source>
        <dbReference type="SAM" id="Coils"/>
    </source>
</evidence>
<evidence type="ECO:0000313" key="9">
    <source>
        <dbReference type="EMBL" id="MEK0183473.1"/>
    </source>
</evidence>
<evidence type="ECO:0000256" key="5">
    <source>
        <dbReference type="ARBA" id="ARBA00022840"/>
    </source>
</evidence>
<feature type="domain" description="DNA2/NAM7 helicase helicase" evidence="7">
    <location>
        <begin position="685"/>
        <end position="968"/>
    </location>
</feature>
<keyword evidence="10" id="KW-1185">Reference proteome</keyword>
<gene>
    <name evidence="9" type="ORF">WMG39_01275</name>
</gene>
<keyword evidence="3" id="KW-0378">Hydrolase</keyword>
<dbReference type="Gene3D" id="3.40.50.300">
    <property type="entry name" value="P-loop containing nucleotide triphosphate hydrolases"/>
    <property type="match status" value="3"/>
</dbReference>
<evidence type="ECO:0000256" key="2">
    <source>
        <dbReference type="ARBA" id="ARBA00022741"/>
    </source>
</evidence>
<dbReference type="SUPFAM" id="SSF52540">
    <property type="entry name" value="P-loop containing nucleoside triphosphate hydrolases"/>
    <property type="match status" value="1"/>
</dbReference>
<keyword evidence="4" id="KW-0347">Helicase</keyword>
<dbReference type="Proteomes" id="UP001384579">
    <property type="component" value="Unassembled WGS sequence"/>
</dbReference>
<dbReference type="RefSeq" id="WP_340518655.1">
    <property type="nucleotide sequence ID" value="NZ_JBBLXS010000008.1"/>
</dbReference>
<dbReference type="InterPro" id="IPR047187">
    <property type="entry name" value="SF1_C_Upf1"/>
</dbReference>
<dbReference type="CDD" id="cd18808">
    <property type="entry name" value="SF1_C_Upf1"/>
    <property type="match status" value="1"/>
</dbReference>
<comment type="similarity">
    <text evidence="1">Belongs to the DNA2/NAM7 helicase family.</text>
</comment>
<protein>
    <submittedName>
        <fullName evidence="9">AAA domain-containing protein</fullName>
    </submittedName>
</protein>
<dbReference type="InterPro" id="IPR041677">
    <property type="entry name" value="DNA2/NAM7_AAA_11"/>
</dbReference>
<feature type="coiled-coil region" evidence="6">
    <location>
        <begin position="860"/>
        <end position="887"/>
    </location>
</feature>
<dbReference type="Pfam" id="PF13086">
    <property type="entry name" value="AAA_11"/>
    <property type="match status" value="2"/>
</dbReference>
<dbReference type="InterPro" id="IPR041679">
    <property type="entry name" value="DNA2/NAM7-like_C"/>
</dbReference>
<evidence type="ECO:0000256" key="1">
    <source>
        <dbReference type="ARBA" id="ARBA00007913"/>
    </source>
</evidence>
<keyword evidence="6" id="KW-0175">Coiled coil</keyword>
<evidence type="ECO:0000256" key="4">
    <source>
        <dbReference type="ARBA" id="ARBA00022806"/>
    </source>
</evidence>
<dbReference type="InterPro" id="IPR050534">
    <property type="entry name" value="Coronavir_polyprotein_1ab"/>
</dbReference>